<comment type="caution">
    <text evidence="5">Lacks conserved residue(s) required for the propagation of feature annotation.</text>
</comment>
<name>A0ABN7STJ4_OIKDI</name>
<evidence type="ECO:0000256" key="2">
    <source>
        <dbReference type="ARBA" id="ARBA00022692"/>
    </source>
</evidence>
<sequence length="179" mass="20704">MPPAIFKSSCAIDVTYFPFDAQNCTMKFGSWTNDLSRIDLQIKGPEGPHGTQANNSSYWESGEWEIMDSYGYHHARKYNCCEKVFPDIVYSFHIRRLPLFYTINLIIPFSYDRLIDESLICAMDAIAEIAYILMEEEELLQAENEWRFIAMVVDRAFLWLFVIVCLLGTTTLFIQPLGA</sequence>
<keyword evidence="9" id="KW-1185">Reference proteome</keyword>
<dbReference type="InterPro" id="IPR036734">
    <property type="entry name" value="Neur_chan_lig-bd_sf"/>
</dbReference>
<dbReference type="InterPro" id="IPR006202">
    <property type="entry name" value="Neur_chan_lig-bd"/>
</dbReference>
<keyword evidence="3 5" id="KW-1133">Transmembrane helix</keyword>
<dbReference type="PROSITE" id="PS00236">
    <property type="entry name" value="NEUROTR_ION_CHANNEL"/>
    <property type="match status" value="1"/>
</dbReference>
<keyword evidence="5" id="KW-0813">Transport</keyword>
<protein>
    <submittedName>
        <fullName evidence="8">Oidioi.mRNA.OKI2018_I69.chr1.g3238.t1.cds</fullName>
    </submittedName>
</protein>
<dbReference type="InterPro" id="IPR018000">
    <property type="entry name" value="Neurotransmitter_ion_chnl_CS"/>
</dbReference>
<comment type="subcellular location">
    <subcellularLocation>
        <location evidence="1">Membrane</location>
        <topology evidence="1">Multi-pass membrane protein</topology>
    </subcellularLocation>
</comment>
<comment type="similarity">
    <text evidence="5">Belongs to the ligand-gated ion channel (TC 1.A.9) family.</text>
</comment>
<evidence type="ECO:0000256" key="4">
    <source>
        <dbReference type="ARBA" id="ARBA00023136"/>
    </source>
</evidence>
<evidence type="ECO:0000256" key="3">
    <source>
        <dbReference type="ARBA" id="ARBA00022989"/>
    </source>
</evidence>
<feature type="domain" description="Neurotransmitter-gated ion-channel ligand-binding" evidence="6">
    <location>
        <begin position="2"/>
        <end position="97"/>
    </location>
</feature>
<keyword evidence="5" id="KW-0407">Ion channel</keyword>
<evidence type="ECO:0000313" key="9">
    <source>
        <dbReference type="Proteomes" id="UP001158576"/>
    </source>
</evidence>
<dbReference type="InterPro" id="IPR036719">
    <property type="entry name" value="Neuro-gated_channel_TM_sf"/>
</dbReference>
<dbReference type="EMBL" id="OU015566">
    <property type="protein sequence ID" value="CAG5107273.1"/>
    <property type="molecule type" value="Genomic_DNA"/>
</dbReference>
<proteinExistence type="inferred from homology"/>
<dbReference type="InterPro" id="IPR038050">
    <property type="entry name" value="Neuro_actylchol_rec"/>
</dbReference>
<evidence type="ECO:0000259" key="6">
    <source>
        <dbReference type="Pfam" id="PF02931"/>
    </source>
</evidence>
<dbReference type="InterPro" id="IPR006201">
    <property type="entry name" value="Neur_channel"/>
</dbReference>
<feature type="transmembrane region" description="Helical" evidence="5">
    <location>
        <begin position="156"/>
        <end position="174"/>
    </location>
</feature>
<evidence type="ECO:0000256" key="1">
    <source>
        <dbReference type="ARBA" id="ARBA00004141"/>
    </source>
</evidence>
<dbReference type="PRINTS" id="PR00252">
    <property type="entry name" value="NRIONCHANNEL"/>
</dbReference>
<keyword evidence="5" id="KW-0406">Ion transport</keyword>
<reference evidence="8 9" key="1">
    <citation type="submission" date="2021-04" db="EMBL/GenBank/DDBJ databases">
        <authorList>
            <person name="Bliznina A."/>
        </authorList>
    </citation>
    <scope>NUCLEOTIDE SEQUENCE [LARGE SCALE GENOMIC DNA]</scope>
</reference>
<dbReference type="Pfam" id="PF02932">
    <property type="entry name" value="Neur_chan_memb"/>
    <property type="match status" value="1"/>
</dbReference>
<feature type="domain" description="Neurotransmitter-gated ion-channel transmembrane" evidence="7">
    <location>
        <begin position="119"/>
        <end position="173"/>
    </location>
</feature>
<evidence type="ECO:0000313" key="8">
    <source>
        <dbReference type="EMBL" id="CAG5107273.1"/>
    </source>
</evidence>
<evidence type="ECO:0000259" key="7">
    <source>
        <dbReference type="Pfam" id="PF02932"/>
    </source>
</evidence>
<keyword evidence="4 5" id="KW-0472">Membrane</keyword>
<dbReference type="Proteomes" id="UP001158576">
    <property type="component" value="Chromosome 1"/>
</dbReference>
<dbReference type="PANTHER" id="PTHR18945">
    <property type="entry name" value="NEUROTRANSMITTER GATED ION CHANNEL"/>
    <property type="match status" value="1"/>
</dbReference>
<dbReference type="SUPFAM" id="SSF90112">
    <property type="entry name" value="Neurotransmitter-gated ion-channel transmembrane pore"/>
    <property type="match status" value="1"/>
</dbReference>
<dbReference type="SUPFAM" id="SSF63712">
    <property type="entry name" value="Nicotinic receptor ligand binding domain-like"/>
    <property type="match status" value="1"/>
</dbReference>
<gene>
    <name evidence="8" type="ORF">OKIOD_LOCUS12003</name>
</gene>
<dbReference type="Gene3D" id="1.20.58.390">
    <property type="entry name" value="Neurotransmitter-gated ion-channel transmembrane domain"/>
    <property type="match status" value="1"/>
</dbReference>
<organism evidence="8 9">
    <name type="scientific">Oikopleura dioica</name>
    <name type="common">Tunicate</name>
    <dbReference type="NCBI Taxonomy" id="34765"/>
    <lineage>
        <taxon>Eukaryota</taxon>
        <taxon>Metazoa</taxon>
        <taxon>Chordata</taxon>
        <taxon>Tunicata</taxon>
        <taxon>Appendicularia</taxon>
        <taxon>Copelata</taxon>
        <taxon>Oikopleuridae</taxon>
        <taxon>Oikopleura</taxon>
    </lineage>
</organism>
<evidence type="ECO:0000256" key="5">
    <source>
        <dbReference type="RuleBase" id="RU000687"/>
    </source>
</evidence>
<dbReference type="Pfam" id="PF02931">
    <property type="entry name" value="Neur_chan_LBD"/>
    <property type="match status" value="1"/>
</dbReference>
<accession>A0ABN7STJ4</accession>
<dbReference type="Gene3D" id="2.70.170.10">
    <property type="entry name" value="Neurotransmitter-gated ion-channel ligand-binding domain"/>
    <property type="match status" value="1"/>
</dbReference>
<dbReference type="InterPro" id="IPR006029">
    <property type="entry name" value="Neurotrans-gated_channel_TM"/>
</dbReference>
<keyword evidence="2 5" id="KW-0812">Transmembrane</keyword>